<evidence type="ECO:0000259" key="1">
    <source>
        <dbReference type="Pfam" id="PF20243"/>
    </source>
</evidence>
<gene>
    <name evidence="2" type="ORF">BA195_03815</name>
</gene>
<proteinExistence type="predicted"/>
<dbReference type="PROSITE" id="PS51257">
    <property type="entry name" value="PROKAR_LIPOPROTEIN"/>
    <property type="match status" value="1"/>
</dbReference>
<keyword evidence="3" id="KW-1185">Reference proteome</keyword>
<dbReference type="InterPro" id="IPR046863">
    <property type="entry name" value="MbnP-like_dom"/>
</dbReference>
<accession>A0A1B9Y201</accession>
<evidence type="ECO:0000313" key="3">
    <source>
        <dbReference type="Proteomes" id="UP000093186"/>
    </source>
</evidence>
<protein>
    <recommendedName>
        <fullName evidence="1">Copper-binding protein MbnP-like domain-containing protein</fullName>
    </recommendedName>
</protein>
<evidence type="ECO:0000313" key="2">
    <source>
        <dbReference type="EMBL" id="OCK43833.1"/>
    </source>
</evidence>
<dbReference type="Pfam" id="PF20243">
    <property type="entry name" value="MbnP"/>
    <property type="match status" value="1"/>
</dbReference>
<name>A0A1B9Y201_9FLAO</name>
<dbReference type="Proteomes" id="UP000093186">
    <property type="component" value="Unassembled WGS sequence"/>
</dbReference>
<dbReference type="RefSeq" id="WP_068702607.1">
    <property type="nucleotide sequence ID" value="NZ_JAUOSW010000004.1"/>
</dbReference>
<dbReference type="AlphaFoldDB" id="A0A1B9Y201"/>
<comment type="caution">
    <text evidence="2">The sequence shown here is derived from an EMBL/GenBank/DDBJ whole genome shotgun (WGS) entry which is preliminary data.</text>
</comment>
<dbReference type="EMBL" id="MAKX01000001">
    <property type="protein sequence ID" value="OCK43833.1"/>
    <property type="molecule type" value="Genomic_DNA"/>
</dbReference>
<dbReference type="OrthoDB" id="1422031at2"/>
<organism evidence="2 3">
    <name type="scientific">Tenacibaculum soleae</name>
    <dbReference type="NCBI Taxonomy" id="447689"/>
    <lineage>
        <taxon>Bacteria</taxon>
        <taxon>Pseudomonadati</taxon>
        <taxon>Bacteroidota</taxon>
        <taxon>Flavobacteriia</taxon>
        <taxon>Flavobacteriales</taxon>
        <taxon>Flavobacteriaceae</taxon>
        <taxon>Tenacibaculum</taxon>
    </lineage>
</organism>
<dbReference type="STRING" id="447689.BA195_03815"/>
<feature type="domain" description="Copper-binding protein MbnP-like" evidence="1">
    <location>
        <begin position="28"/>
        <end position="227"/>
    </location>
</feature>
<sequence length="252" mass="28601">MKQYIVFFLSVFLFSCSSDNDELIKEVSVKINFTQNWDGTKIEKSDIGNTEFLNKTGSKLTLSRLRYLISRISLVDGAGDTTKFNNYKLLDISKPDSLTHTLSKKISEGSYKLLFTFGFKNEDNISGIHPKLNSADWIVPDMMGGGYHFMQLDGKFKDTLGAEKPYNFHTIKAYDKEKDSIIDTSIPVITPFILLKNDATIEIKMNVAGWFKSPNDWDLNKKSIDLMMDFEAQETMYENGKSGVFSLGKISQ</sequence>
<reference evidence="2 3" key="1">
    <citation type="submission" date="2016-06" db="EMBL/GenBank/DDBJ databases">
        <title>Draft Genome Sequence of Tenacibaculum soleae UCD-KL19.</title>
        <authorList>
            <person name="Eisen J.A."/>
            <person name="Coil D.A."/>
            <person name="Lujan K.M."/>
        </authorList>
    </citation>
    <scope>NUCLEOTIDE SEQUENCE [LARGE SCALE GENOMIC DNA]</scope>
    <source>
        <strain evidence="2 3">UCD-KL19</strain>
    </source>
</reference>